<evidence type="ECO:0000313" key="3">
    <source>
        <dbReference type="Proteomes" id="UP000785679"/>
    </source>
</evidence>
<keyword evidence="1" id="KW-1133">Transmembrane helix</keyword>
<evidence type="ECO:0000313" key="2">
    <source>
        <dbReference type="EMBL" id="TNV72290.1"/>
    </source>
</evidence>
<keyword evidence="1" id="KW-0472">Membrane</keyword>
<organism evidence="2 3">
    <name type="scientific">Halteria grandinella</name>
    <dbReference type="NCBI Taxonomy" id="5974"/>
    <lineage>
        <taxon>Eukaryota</taxon>
        <taxon>Sar</taxon>
        <taxon>Alveolata</taxon>
        <taxon>Ciliophora</taxon>
        <taxon>Intramacronucleata</taxon>
        <taxon>Spirotrichea</taxon>
        <taxon>Stichotrichia</taxon>
        <taxon>Sporadotrichida</taxon>
        <taxon>Halteriidae</taxon>
        <taxon>Halteria</taxon>
    </lineage>
</organism>
<accession>A0A8J8SVK8</accession>
<proteinExistence type="predicted"/>
<dbReference type="OrthoDB" id="325731at2759"/>
<dbReference type="Proteomes" id="UP000785679">
    <property type="component" value="Unassembled WGS sequence"/>
</dbReference>
<comment type="caution">
    <text evidence="2">The sequence shown here is derived from an EMBL/GenBank/DDBJ whole genome shotgun (WGS) entry which is preliminary data.</text>
</comment>
<keyword evidence="1" id="KW-0812">Transmembrane</keyword>
<feature type="transmembrane region" description="Helical" evidence="1">
    <location>
        <begin position="258"/>
        <end position="282"/>
    </location>
</feature>
<feature type="transmembrane region" description="Helical" evidence="1">
    <location>
        <begin position="92"/>
        <end position="110"/>
    </location>
</feature>
<dbReference type="AlphaFoldDB" id="A0A8J8SVK8"/>
<gene>
    <name evidence="2" type="ORF">FGO68_gene10053</name>
</gene>
<reference evidence="2" key="1">
    <citation type="submission" date="2019-06" db="EMBL/GenBank/DDBJ databases">
        <authorList>
            <person name="Zheng W."/>
        </authorList>
    </citation>
    <scope>NUCLEOTIDE SEQUENCE</scope>
    <source>
        <strain evidence="2">QDHG01</strain>
    </source>
</reference>
<evidence type="ECO:0000256" key="1">
    <source>
        <dbReference type="SAM" id="Phobius"/>
    </source>
</evidence>
<keyword evidence="3" id="KW-1185">Reference proteome</keyword>
<protein>
    <submittedName>
        <fullName evidence="2">Uncharacterized protein</fullName>
    </submittedName>
</protein>
<sequence>MKLDPSALEGDQLIQDGVGDGEAAAEVPPEEPQINGDQQALLDQVIETLQGAGDKLKLSEDFYAITYVSYMLENQAKYSLTKDAIHQNFTNSLYIFGFQTVLSFLVGLQFFSQDFSFTLGDFPIFITRYVCAILLHLQLLNEIKQSLDMQKYLANHTEQFSSRLAPYLIALMQLFGALFTEVINLCLICGQSSIMDVIINFIALGAISQIDDFYANSLSYCPVKEALENPIVVKNRSRDISFRDRNAKSKAIRLLYRFFRILYASAYFYFMPFITLIFTYLVGGTADQPEA</sequence>
<name>A0A8J8SVK8_HALGN</name>
<dbReference type="EMBL" id="RRYP01023137">
    <property type="protein sequence ID" value="TNV72290.1"/>
    <property type="molecule type" value="Genomic_DNA"/>
</dbReference>